<dbReference type="PROSITE" id="PS51286">
    <property type="entry name" value="RAP"/>
    <property type="match status" value="1"/>
</dbReference>
<accession>K0RJ92</accession>
<dbReference type="EMBL" id="AGNL01037127">
    <property type="protein sequence ID" value="EJK53743.1"/>
    <property type="molecule type" value="Genomic_DNA"/>
</dbReference>
<dbReference type="PANTHER" id="PTHR21228">
    <property type="entry name" value="FAST LEU-RICH DOMAIN-CONTAINING"/>
    <property type="match status" value="1"/>
</dbReference>
<dbReference type="AlphaFoldDB" id="K0RJ92"/>
<feature type="compositionally biased region" description="Basic and acidic residues" evidence="1">
    <location>
        <begin position="429"/>
        <end position="447"/>
    </location>
</feature>
<gene>
    <name evidence="3" type="ORF">THAOC_26753</name>
</gene>
<sequence length="447" mass="50108">AGADQYSDGHLSSAGVSHPELFRKIGYHIARQTSLNSFKPQDFSNTAWAFATAGASHPELFKKIGNHLAGLMSLNSFNPQALSNTAWSFATAGISYPELFRKIGDHVAELGCFDSFKPQELSNTVWACATIGHTDERLFSAFAPVIRSKLDECSEQDLANIAWAYSVANLPRHDLFNEGYAGALASNENEFSVEEFRQLHQWQLWQQELQSGIELPRSLRAKCRNAFTSRGFSESKLQNDVVDELRIAGLDLEEEVLLGSGYRIDALVKVGDGRKVAIEVDGPFHFIDRRPAGRTTLKHRQVATLDRIEVVSVPYWEWDELKNSEMKQHYLRKKLALSYIIQSIYGRKISSRCTAHNSGIALCDVLPALVHGTNNTRAAPRRRHRYLRPEPLEPVFGPLGRVRDGVPGQQAREQAQEQGLEATGVPQDEQGREEHARQDEAPHRQAR</sequence>
<dbReference type="GO" id="GO:0005759">
    <property type="term" value="C:mitochondrial matrix"/>
    <property type="evidence" value="ECO:0007669"/>
    <property type="project" value="TreeGrafter"/>
</dbReference>
<dbReference type="GO" id="GO:0035770">
    <property type="term" value="C:ribonucleoprotein granule"/>
    <property type="evidence" value="ECO:0007669"/>
    <property type="project" value="TreeGrafter"/>
</dbReference>
<dbReference type="InterPro" id="IPR013584">
    <property type="entry name" value="RAP"/>
</dbReference>
<dbReference type="InterPro" id="IPR050870">
    <property type="entry name" value="FAST_kinase"/>
</dbReference>
<dbReference type="GO" id="GO:0000963">
    <property type="term" value="P:mitochondrial RNA processing"/>
    <property type="evidence" value="ECO:0007669"/>
    <property type="project" value="TreeGrafter"/>
</dbReference>
<evidence type="ECO:0000259" key="2">
    <source>
        <dbReference type="PROSITE" id="PS51286"/>
    </source>
</evidence>
<comment type="caution">
    <text evidence="3">The sequence shown here is derived from an EMBL/GenBank/DDBJ whole genome shotgun (WGS) entry which is preliminary data.</text>
</comment>
<evidence type="ECO:0000256" key="1">
    <source>
        <dbReference type="SAM" id="MobiDB-lite"/>
    </source>
</evidence>
<dbReference type="SMART" id="SM00952">
    <property type="entry name" value="RAP"/>
    <property type="match status" value="1"/>
</dbReference>
<keyword evidence="4" id="KW-1185">Reference proteome</keyword>
<dbReference type="PANTHER" id="PTHR21228:SF40">
    <property type="entry name" value="LD45607P"/>
    <property type="match status" value="1"/>
</dbReference>
<feature type="region of interest" description="Disordered" evidence="1">
    <location>
        <begin position="376"/>
        <end position="447"/>
    </location>
</feature>
<dbReference type="eggNOG" id="ENOG502S18V">
    <property type="taxonomic scope" value="Eukaryota"/>
</dbReference>
<proteinExistence type="predicted"/>
<evidence type="ECO:0000313" key="3">
    <source>
        <dbReference type="EMBL" id="EJK53743.1"/>
    </source>
</evidence>
<dbReference type="Pfam" id="PF08373">
    <property type="entry name" value="RAP"/>
    <property type="match status" value="1"/>
</dbReference>
<feature type="non-terminal residue" evidence="3">
    <location>
        <position position="1"/>
    </location>
</feature>
<feature type="domain" description="RAP" evidence="2">
    <location>
        <begin position="276"/>
        <end position="333"/>
    </location>
</feature>
<name>K0RJ92_THAOC</name>
<dbReference type="GO" id="GO:0044528">
    <property type="term" value="P:regulation of mitochondrial mRNA stability"/>
    <property type="evidence" value="ECO:0007669"/>
    <property type="project" value="TreeGrafter"/>
</dbReference>
<dbReference type="Proteomes" id="UP000266841">
    <property type="component" value="Unassembled WGS sequence"/>
</dbReference>
<dbReference type="GO" id="GO:0003723">
    <property type="term" value="F:RNA binding"/>
    <property type="evidence" value="ECO:0007669"/>
    <property type="project" value="TreeGrafter"/>
</dbReference>
<organism evidence="3 4">
    <name type="scientific">Thalassiosira oceanica</name>
    <name type="common">Marine diatom</name>
    <dbReference type="NCBI Taxonomy" id="159749"/>
    <lineage>
        <taxon>Eukaryota</taxon>
        <taxon>Sar</taxon>
        <taxon>Stramenopiles</taxon>
        <taxon>Ochrophyta</taxon>
        <taxon>Bacillariophyta</taxon>
        <taxon>Coscinodiscophyceae</taxon>
        <taxon>Thalassiosirophycidae</taxon>
        <taxon>Thalassiosirales</taxon>
        <taxon>Thalassiosiraceae</taxon>
        <taxon>Thalassiosira</taxon>
    </lineage>
</organism>
<dbReference type="OrthoDB" id="2019031at2759"/>
<evidence type="ECO:0000313" key="4">
    <source>
        <dbReference type="Proteomes" id="UP000266841"/>
    </source>
</evidence>
<reference evidence="3 4" key="1">
    <citation type="journal article" date="2012" name="Genome Biol.">
        <title>Genome and low-iron response of an oceanic diatom adapted to chronic iron limitation.</title>
        <authorList>
            <person name="Lommer M."/>
            <person name="Specht M."/>
            <person name="Roy A.S."/>
            <person name="Kraemer L."/>
            <person name="Andreson R."/>
            <person name="Gutowska M.A."/>
            <person name="Wolf J."/>
            <person name="Bergner S.V."/>
            <person name="Schilhabel M.B."/>
            <person name="Klostermeier U.C."/>
            <person name="Beiko R.G."/>
            <person name="Rosenstiel P."/>
            <person name="Hippler M."/>
            <person name="Laroche J."/>
        </authorList>
    </citation>
    <scope>NUCLEOTIDE SEQUENCE [LARGE SCALE GENOMIC DNA]</scope>
    <source>
        <strain evidence="3 4">CCMP1005</strain>
    </source>
</reference>
<feature type="compositionally biased region" description="Low complexity" evidence="1">
    <location>
        <begin position="409"/>
        <end position="422"/>
    </location>
</feature>
<protein>
    <recommendedName>
        <fullName evidence="2">RAP domain-containing protein</fullName>
    </recommendedName>
</protein>